<dbReference type="InterPro" id="IPR021109">
    <property type="entry name" value="Peptidase_aspartic_dom_sf"/>
</dbReference>
<dbReference type="GO" id="GO:0006508">
    <property type="term" value="P:proteolysis"/>
    <property type="evidence" value="ECO:0007669"/>
    <property type="project" value="UniProtKB-KW"/>
</dbReference>
<evidence type="ECO:0000256" key="5">
    <source>
        <dbReference type="ARBA" id="ARBA00022750"/>
    </source>
</evidence>
<dbReference type="InterPro" id="IPR001969">
    <property type="entry name" value="Aspartic_peptidase_AS"/>
</dbReference>
<dbReference type="Gene3D" id="2.40.70.10">
    <property type="entry name" value="Acid Proteases"/>
    <property type="match status" value="2"/>
</dbReference>
<dbReference type="PRINTS" id="PR00792">
    <property type="entry name" value="PEPSIN"/>
</dbReference>
<evidence type="ECO:0000256" key="1">
    <source>
        <dbReference type="ARBA" id="ARBA00001130"/>
    </source>
</evidence>
<dbReference type="Pfam" id="PF00026">
    <property type="entry name" value="Asp"/>
    <property type="match status" value="1"/>
</dbReference>
<dbReference type="OrthoDB" id="771136at2759"/>
<dbReference type="FunFam" id="2.40.70.10:FF:000002">
    <property type="entry name" value="Vacuolar aspartic proteinase"/>
    <property type="match status" value="1"/>
</dbReference>
<feature type="disulfide bond" evidence="10">
    <location>
        <begin position="100"/>
        <end position="106"/>
    </location>
</feature>
<organism evidence="13 14">
    <name type="scientific">Rhizopus stolonifer</name>
    <name type="common">Rhizopus nigricans</name>
    <dbReference type="NCBI Taxonomy" id="4846"/>
    <lineage>
        <taxon>Eukaryota</taxon>
        <taxon>Fungi</taxon>
        <taxon>Fungi incertae sedis</taxon>
        <taxon>Mucoromycota</taxon>
        <taxon>Mucoromycotina</taxon>
        <taxon>Mucoromycetes</taxon>
        <taxon>Mucorales</taxon>
        <taxon>Mucorineae</taxon>
        <taxon>Rhizopodaceae</taxon>
        <taxon>Rhizopus</taxon>
    </lineage>
</organism>
<dbReference type="PANTHER" id="PTHR47966">
    <property type="entry name" value="BETA-SITE APP-CLEAVING ENZYME, ISOFORM A-RELATED"/>
    <property type="match status" value="1"/>
</dbReference>
<proteinExistence type="inferred from homology"/>
<evidence type="ECO:0000256" key="8">
    <source>
        <dbReference type="ARBA" id="ARBA00023180"/>
    </source>
</evidence>
<gene>
    <name evidence="13" type="primary">PEP2_7</name>
    <name evidence="13" type="ORF">CU098_013921</name>
</gene>
<reference evidence="13 14" key="1">
    <citation type="journal article" date="2018" name="G3 (Bethesda)">
        <title>Phylogenetic and Phylogenomic Definition of Rhizopus Species.</title>
        <authorList>
            <person name="Gryganskyi A.P."/>
            <person name="Golan J."/>
            <person name="Dolatabadi S."/>
            <person name="Mondo S."/>
            <person name="Robb S."/>
            <person name="Idnurm A."/>
            <person name="Muszewska A."/>
            <person name="Steczkiewicz K."/>
            <person name="Masonjones S."/>
            <person name="Liao H.L."/>
            <person name="Gajdeczka M.T."/>
            <person name="Anike F."/>
            <person name="Vuek A."/>
            <person name="Anishchenko I.M."/>
            <person name="Voigt K."/>
            <person name="de Hoog G.S."/>
            <person name="Smith M.E."/>
            <person name="Heitman J."/>
            <person name="Vilgalys R."/>
            <person name="Stajich J.E."/>
        </authorList>
    </citation>
    <scope>NUCLEOTIDE SEQUENCE [LARGE SCALE GENOMIC DNA]</scope>
    <source>
        <strain evidence="13 14">LSU 92-RS-03</strain>
    </source>
</reference>
<dbReference type="STRING" id="4846.A0A367KYE9"/>
<dbReference type="FunFam" id="2.40.70.10:FF:000149">
    <property type="entry name" value="Uncharacterized protein"/>
    <property type="match status" value="1"/>
</dbReference>
<evidence type="ECO:0000256" key="7">
    <source>
        <dbReference type="ARBA" id="ARBA00023157"/>
    </source>
</evidence>
<dbReference type="PROSITE" id="PS51767">
    <property type="entry name" value="PEPTIDASE_A1"/>
    <property type="match status" value="1"/>
</dbReference>
<evidence type="ECO:0000256" key="11">
    <source>
        <dbReference type="RuleBase" id="RU000454"/>
    </source>
</evidence>
<dbReference type="InterPro" id="IPR033121">
    <property type="entry name" value="PEPTIDASE_A1"/>
</dbReference>
<sequence>MNLNFRVPIKRIKDTRETIKRYTSFGRYTSEKYLDPVGFQKNRSLSIKIAESGTTEHSVALTNYLNAQYYGEISIGSPPQVFSVVFDTGSSNLWIPSTRCVSSPSCNSHRQYNAEKSSTYISNGTDFSITYSSGSVKGIISQDTLIVGGIQIDDQGFAESTVEPEETFTQAKFDGIFGLGYDTIAIKQTVPPFYNMVARNLVEQKLFSFWIRDINDQGNESGGEIVFGGIDESRYIGDVVWSPVTRKAYWEVGLDSVIFDGQPLGSDAHSAAIDTGTSLIIAPVNIANAINSRIGAQPDMYGQSSVNCTLLPSLPEFCFVISATNYCLRGEDYIVKIQGQCISGFVGLDMPSPAGPIWIVGDVFLRKYYTIYDLANDRVGFAIST</sequence>
<keyword evidence="6 11" id="KW-0378">Hydrolase</keyword>
<dbReference type="SUPFAM" id="SSF50630">
    <property type="entry name" value="Acid proteases"/>
    <property type="match status" value="1"/>
</dbReference>
<evidence type="ECO:0000256" key="6">
    <source>
        <dbReference type="ARBA" id="ARBA00022801"/>
    </source>
</evidence>
<keyword evidence="14" id="KW-1185">Reference proteome</keyword>
<evidence type="ECO:0000313" key="14">
    <source>
        <dbReference type="Proteomes" id="UP000253551"/>
    </source>
</evidence>
<evidence type="ECO:0000256" key="4">
    <source>
        <dbReference type="ARBA" id="ARBA00022670"/>
    </source>
</evidence>
<feature type="disulfide bond" evidence="10">
    <location>
        <begin position="308"/>
        <end position="341"/>
    </location>
</feature>
<name>A0A367KYE9_RHIST</name>
<evidence type="ECO:0000259" key="12">
    <source>
        <dbReference type="PROSITE" id="PS51767"/>
    </source>
</evidence>
<feature type="domain" description="Peptidase A1" evidence="12">
    <location>
        <begin position="69"/>
        <end position="382"/>
    </location>
</feature>
<feature type="active site" evidence="9">
    <location>
        <position position="274"/>
    </location>
</feature>
<dbReference type="EMBL" id="PJQM01000013">
    <property type="protein sequence ID" value="RCI07238.1"/>
    <property type="molecule type" value="Genomic_DNA"/>
</dbReference>
<evidence type="ECO:0000256" key="2">
    <source>
        <dbReference type="ARBA" id="ARBA00007447"/>
    </source>
</evidence>
<keyword evidence="8" id="KW-0325">Glycoprotein</keyword>
<dbReference type="PROSITE" id="PS00141">
    <property type="entry name" value="ASP_PROTEASE"/>
    <property type="match status" value="2"/>
</dbReference>
<evidence type="ECO:0000256" key="10">
    <source>
        <dbReference type="PIRSR" id="PIRSR601461-2"/>
    </source>
</evidence>
<comment type="catalytic activity">
    <reaction evidence="1">
        <text>Hydrolysis of proteins with broad specificity similar to that of pepsin A, preferring hydrophobic residues at P1 and P1'. Clots milk and activates trypsinogen. Does not cleave 4-Gln-|-His-5, but does cleave 10-His-|-Leu-11 and 12-Val-|-Glu-13 in B chain of insulin.</text>
        <dbReference type="EC" id="3.4.23.21"/>
    </reaction>
</comment>
<feature type="active site" evidence="9">
    <location>
        <position position="87"/>
    </location>
</feature>
<keyword evidence="5 11" id="KW-0064">Aspartyl protease</keyword>
<comment type="caution">
    <text evidence="13">The sequence shown here is derived from an EMBL/GenBank/DDBJ whole genome shotgun (WGS) entry which is preliminary data.</text>
</comment>
<keyword evidence="4 11" id="KW-0645">Protease</keyword>
<dbReference type="AlphaFoldDB" id="A0A367KYE9"/>
<dbReference type="InterPro" id="IPR001461">
    <property type="entry name" value="Aspartic_peptidase_A1"/>
</dbReference>
<dbReference type="Proteomes" id="UP000253551">
    <property type="component" value="Unassembled WGS sequence"/>
</dbReference>
<evidence type="ECO:0000313" key="13">
    <source>
        <dbReference type="EMBL" id="RCI07238.1"/>
    </source>
</evidence>
<evidence type="ECO:0000256" key="9">
    <source>
        <dbReference type="PIRSR" id="PIRSR601461-1"/>
    </source>
</evidence>
<protein>
    <recommendedName>
        <fullName evidence="3">rhizopuspepsin</fullName>
        <ecNumber evidence="3">3.4.23.21</ecNumber>
    </recommendedName>
</protein>
<keyword evidence="7 10" id="KW-1015">Disulfide bond</keyword>
<dbReference type="GO" id="GO:0004190">
    <property type="term" value="F:aspartic-type endopeptidase activity"/>
    <property type="evidence" value="ECO:0007669"/>
    <property type="project" value="UniProtKB-KW"/>
</dbReference>
<evidence type="ECO:0000256" key="3">
    <source>
        <dbReference type="ARBA" id="ARBA00013205"/>
    </source>
</evidence>
<dbReference type="EC" id="3.4.23.21" evidence="3"/>
<comment type="similarity">
    <text evidence="2 11">Belongs to the peptidase A1 family.</text>
</comment>
<accession>A0A367KYE9</accession>
<dbReference type="PANTHER" id="PTHR47966:SF51">
    <property type="entry name" value="BETA-SITE APP-CLEAVING ENZYME, ISOFORM A-RELATED"/>
    <property type="match status" value="1"/>
</dbReference>